<keyword evidence="5 6" id="KW-0472">Membrane</keyword>
<dbReference type="PANTHER" id="PTHR30238">
    <property type="entry name" value="MEMBRANE BOUND PREDICTED REDOX MODULATOR"/>
    <property type="match status" value="1"/>
</dbReference>
<dbReference type="GO" id="GO:0016020">
    <property type="term" value="C:membrane"/>
    <property type="evidence" value="ECO:0007669"/>
    <property type="project" value="UniProtKB-SubCell"/>
</dbReference>
<sequence length="230" mass="24536">MTITTAAMVALLKIIAIDIVLSGDNAVVIAMATRKLPKEMRNKAIVWGTAGAVVLRIVFAVLIVWLLKIPYVDLIGGLLLLWIAFKVLVGGEDSTTVSAHGTFKKAVGTIILADVVMSLDNVVAVAGAANGHVIMVAIGVAISIPIMIYGSVFIVKAIEKYSWIAYIGSGILAWTAGEMILRDKLIQGITEISNQTETYLATGGITVFILLAGYMTNKRGQAKRKVRHST</sequence>
<evidence type="ECO:0000256" key="4">
    <source>
        <dbReference type="ARBA" id="ARBA00022989"/>
    </source>
</evidence>
<dbReference type="Proteomes" id="UP000287156">
    <property type="component" value="Unassembled WGS sequence"/>
</dbReference>
<evidence type="ECO:0000256" key="5">
    <source>
        <dbReference type="ARBA" id="ARBA00023136"/>
    </source>
</evidence>
<dbReference type="NCBIfam" id="TIGR03717">
    <property type="entry name" value="R_switched_YjbE"/>
    <property type="match status" value="1"/>
</dbReference>
<feature type="transmembrane region" description="Helical" evidence="6">
    <location>
        <begin position="200"/>
        <end position="217"/>
    </location>
</feature>
<dbReference type="AlphaFoldDB" id="A0A429Y8L4"/>
<feature type="transmembrane region" description="Helical" evidence="6">
    <location>
        <begin position="134"/>
        <end position="154"/>
    </location>
</feature>
<comment type="similarity">
    <text evidence="2">Belongs to the TerC family.</text>
</comment>
<feature type="transmembrane region" description="Helical" evidence="6">
    <location>
        <begin position="161"/>
        <end position="180"/>
    </location>
</feature>
<keyword evidence="3 6" id="KW-0812">Transmembrane</keyword>
<evidence type="ECO:0000256" key="1">
    <source>
        <dbReference type="ARBA" id="ARBA00004141"/>
    </source>
</evidence>
<feature type="transmembrane region" description="Helical" evidence="6">
    <location>
        <begin position="44"/>
        <end position="65"/>
    </location>
</feature>
<evidence type="ECO:0000313" key="7">
    <source>
        <dbReference type="EMBL" id="RST77769.1"/>
    </source>
</evidence>
<comment type="caution">
    <text evidence="7">The sequence shown here is derived from an EMBL/GenBank/DDBJ whole genome shotgun (WGS) entry which is preliminary data.</text>
</comment>
<proteinExistence type="inferred from homology"/>
<keyword evidence="8" id="KW-1185">Reference proteome</keyword>
<name>A0A429Y8L4_9BACI</name>
<evidence type="ECO:0000256" key="6">
    <source>
        <dbReference type="SAM" id="Phobius"/>
    </source>
</evidence>
<accession>A0A429Y8L4</accession>
<keyword evidence="4 6" id="KW-1133">Transmembrane helix</keyword>
<evidence type="ECO:0000313" key="8">
    <source>
        <dbReference type="Proteomes" id="UP000287156"/>
    </source>
</evidence>
<dbReference type="Pfam" id="PF03741">
    <property type="entry name" value="TerC"/>
    <property type="match status" value="1"/>
</dbReference>
<evidence type="ECO:0000256" key="3">
    <source>
        <dbReference type="ARBA" id="ARBA00022692"/>
    </source>
</evidence>
<comment type="subcellular location">
    <subcellularLocation>
        <location evidence="1">Membrane</location>
        <topology evidence="1">Multi-pass membrane protein</topology>
    </subcellularLocation>
</comment>
<organism evidence="7 8">
    <name type="scientific">Siminovitchia acidinfaciens</name>
    <dbReference type="NCBI Taxonomy" id="2321395"/>
    <lineage>
        <taxon>Bacteria</taxon>
        <taxon>Bacillati</taxon>
        <taxon>Bacillota</taxon>
        <taxon>Bacilli</taxon>
        <taxon>Bacillales</taxon>
        <taxon>Bacillaceae</taxon>
        <taxon>Siminovitchia</taxon>
    </lineage>
</organism>
<feature type="transmembrane region" description="Helical" evidence="6">
    <location>
        <begin position="71"/>
        <end position="89"/>
    </location>
</feature>
<feature type="transmembrane region" description="Helical" evidence="6">
    <location>
        <begin position="6"/>
        <end position="32"/>
    </location>
</feature>
<dbReference type="OrthoDB" id="5295733at2"/>
<protein>
    <submittedName>
        <fullName evidence="7">TerC family protein</fullName>
    </submittedName>
</protein>
<dbReference type="EMBL" id="QYTV02000001">
    <property type="protein sequence ID" value="RST77769.1"/>
    <property type="molecule type" value="Genomic_DNA"/>
</dbReference>
<dbReference type="PANTHER" id="PTHR30238:SF4">
    <property type="entry name" value="SLL1022 PROTEIN"/>
    <property type="match status" value="1"/>
</dbReference>
<reference evidence="7" key="1">
    <citation type="submission" date="2018-12" db="EMBL/GenBank/DDBJ databases">
        <authorList>
            <person name="Sun L."/>
            <person name="Chen Z."/>
        </authorList>
    </citation>
    <scope>NUCLEOTIDE SEQUENCE [LARGE SCALE GENOMIC DNA]</scope>
    <source>
        <strain evidence="7">3-2-2</strain>
    </source>
</reference>
<evidence type="ECO:0000256" key="2">
    <source>
        <dbReference type="ARBA" id="ARBA00007511"/>
    </source>
</evidence>
<feature type="transmembrane region" description="Helical" evidence="6">
    <location>
        <begin position="110"/>
        <end position="128"/>
    </location>
</feature>
<gene>
    <name evidence="7" type="ORF">D4T97_004235</name>
</gene>
<dbReference type="InterPro" id="IPR022301">
    <property type="entry name" value="Integral_membrane_YjbE"/>
</dbReference>
<dbReference type="InterPro" id="IPR005496">
    <property type="entry name" value="Integral_membrane_TerC"/>
</dbReference>